<organism evidence="3 4">
    <name type="scientific">Streptomyces similanensis</name>
    <dbReference type="NCBI Taxonomy" id="1274988"/>
    <lineage>
        <taxon>Bacteria</taxon>
        <taxon>Bacillati</taxon>
        <taxon>Actinomycetota</taxon>
        <taxon>Actinomycetes</taxon>
        <taxon>Kitasatosporales</taxon>
        <taxon>Streptomycetaceae</taxon>
        <taxon>Streptomyces</taxon>
    </lineage>
</organism>
<protein>
    <recommendedName>
        <fullName evidence="5">DUF2637 domain-containing protein</fullName>
    </recommendedName>
</protein>
<feature type="compositionally biased region" description="Basic residues" evidence="1">
    <location>
        <begin position="449"/>
        <end position="463"/>
    </location>
</feature>
<evidence type="ECO:0000313" key="3">
    <source>
        <dbReference type="EMBL" id="GAA5082986.1"/>
    </source>
</evidence>
<feature type="transmembrane region" description="Helical" evidence="2">
    <location>
        <begin position="173"/>
        <end position="191"/>
    </location>
</feature>
<feature type="transmembrane region" description="Helical" evidence="2">
    <location>
        <begin position="113"/>
        <end position="133"/>
    </location>
</feature>
<evidence type="ECO:0000256" key="1">
    <source>
        <dbReference type="SAM" id="MobiDB-lite"/>
    </source>
</evidence>
<dbReference type="Proteomes" id="UP001500124">
    <property type="component" value="Unassembled WGS sequence"/>
</dbReference>
<keyword evidence="2" id="KW-0812">Transmembrane</keyword>
<feature type="compositionally biased region" description="Basic and acidic residues" evidence="1">
    <location>
        <begin position="67"/>
        <end position="87"/>
    </location>
</feature>
<comment type="caution">
    <text evidence="3">The sequence shown here is derived from an EMBL/GenBank/DDBJ whole genome shotgun (WGS) entry which is preliminary data.</text>
</comment>
<feature type="compositionally biased region" description="Basic and acidic residues" evidence="1">
    <location>
        <begin position="30"/>
        <end position="58"/>
    </location>
</feature>
<feature type="region of interest" description="Disordered" evidence="1">
    <location>
        <begin position="381"/>
        <end position="463"/>
    </location>
</feature>
<keyword evidence="4" id="KW-1185">Reference proteome</keyword>
<proteinExistence type="predicted"/>
<sequence length="484" mass="53507">MTTYSTETPVNGHDPNEPSFGKTAPGPSSRGEEKRANLAARRSEDRKDRREQAEERRRDREHKRRVKTEAKNAKVARELQKKADRQKLRAKTRKDRRARLDAMVVRLSHHMPLWGLPVVVVSLMVGWTGQAGAAAHLGMGWAAAGVPVLTEGMTLTFAGLTGQAIEQRREYRWLMRATWITAIIAAAINGSGHLIEDDSAAGIYRACAYAGASLAALILWWVVMRSKRAAVSGRTADEIARWKRLRRRHPILVRRARRIADNTGITLERAYAKAWERANGAAVGEPSIREIRASRRAAFRRAQAEAWDGRTRFSRTAPVPAPVVPAAVTPEPEPVPEPVSEDAPEVIPAPYLPVVLAVPGLDGQWVAHRVPVHPLDTWTPFSPLGSETATTRFPQGQEPLPAPSPDAPGDEDGKQADEAQEEVREKVADDRLAKARALVDAAAEEGKNLKRHPSNRQMARHLGCRPGTAREYLTQVLAERGIER</sequence>
<keyword evidence="2" id="KW-1133">Transmembrane helix</keyword>
<evidence type="ECO:0000256" key="2">
    <source>
        <dbReference type="SAM" id="Phobius"/>
    </source>
</evidence>
<evidence type="ECO:0000313" key="4">
    <source>
        <dbReference type="Proteomes" id="UP001500124"/>
    </source>
</evidence>
<gene>
    <name evidence="3" type="ORF">GCM10023336_77880</name>
</gene>
<feature type="compositionally biased region" description="Basic and acidic residues" evidence="1">
    <location>
        <begin position="411"/>
        <end position="433"/>
    </location>
</feature>
<feature type="region of interest" description="Disordered" evidence="1">
    <location>
        <begin position="1"/>
        <end position="95"/>
    </location>
</feature>
<dbReference type="EMBL" id="BAABKC010000158">
    <property type="protein sequence ID" value="GAA5082986.1"/>
    <property type="molecule type" value="Genomic_DNA"/>
</dbReference>
<feature type="compositionally biased region" description="Polar residues" evidence="1">
    <location>
        <begin position="385"/>
        <end position="394"/>
    </location>
</feature>
<dbReference type="RefSeq" id="WP_345672764.1">
    <property type="nucleotide sequence ID" value="NZ_BAABKC010000158.1"/>
</dbReference>
<feature type="transmembrane region" description="Helical" evidence="2">
    <location>
        <begin position="139"/>
        <end position="161"/>
    </location>
</feature>
<evidence type="ECO:0008006" key="5">
    <source>
        <dbReference type="Google" id="ProtNLM"/>
    </source>
</evidence>
<feature type="transmembrane region" description="Helical" evidence="2">
    <location>
        <begin position="203"/>
        <end position="224"/>
    </location>
</feature>
<accession>A0ABP9LTF9</accession>
<keyword evidence="2" id="KW-0472">Membrane</keyword>
<reference evidence="4" key="1">
    <citation type="journal article" date="2019" name="Int. J. Syst. Evol. Microbiol.">
        <title>The Global Catalogue of Microorganisms (GCM) 10K type strain sequencing project: providing services to taxonomists for standard genome sequencing and annotation.</title>
        <authorList>
            <consortium name="The Broad Institute Genomics Platform"/>
            <consortium name="The Broad Institute Genome Sequencing Center for Infectious Disease"/>
            <person name="Wu L."/>
            <person name="Ma J."/>
        </authorList>
    </citation>
    <scope>NUCLEOTIDE SEQUENCE [LARGE SCALE GENOMIC DNA]</scope>
    <source>
        <strain evidence="4">JCM 18410</strain>
    </source>
</reference>
<name>A0ABP9LTF9_9ACTN</name>